<accession>A0A2S5KUH6</accession>
<gene>
    <name evidence="2" type="ORF">C4K68_07625</name>
</gene>
<name>A0A2S5KUH6_9PROT</name>
<dbReference type="OrthoDB" id="6960690at2"/>
<dbReference type="InterPro" id="IPR005039">
    <property type="entry name" value="Ant_C"/>
</dbReference>
<proteinExistence type="predicted"/>
<dbReference type="EMBL" id="PRLP01000023">
    <property type="protein sequence ID" value="PPC77906.1"/>
    <property type="molecule type" value="Genomic_DNA"/>
</dbReference>
<dbReference type="AlphaFoldDB" id="A0A2S5KUH6"/>
<feature type="domain" description="Antirepressor protein C-terminal" evidence="1">
    <location>
        <begin position="4"/>
        <end position="78"/>
    </location>
</feature>
<evidence type="ECO:0000259" key="1">
    <source>
        <dbReference type="Pfam" id="PF03374"/>
    </source>
</evidence>
<dbReference type="Proteomes" id="UP000238196">
    <property type="component" value="Unassembled WGS sequence"/>
</dbReference>
<reference evidence="2 3" key="1">
    <citation type="submission" date="2018-02" db="EMBL/GenBank/DDBJ databases">
        <title>novel marine gammaproteobacteria from coastal saline agro ecosystem.</title>
        <authorList>
            <person name="Krishnan R."/>
            <person name="Ramesh Kumar N."/>
        </authorList>
    </citation>
    <scope>NUCLEOTIDE SEQUENCE [LARGE SCALE GENOMIC DNA]</scope>
    <source>
        <strain evidence="2 3">228</strain>
    </source>
</reference>
<evidence type="ECO:0000313" key="2">
    <source>
        <dbReference type="EMBL" id="PPC77906.1"/>
    </source>
</evidence>
<dbReference type="GO" id="GO:0003677">
    <property type="term" value="F:DNA binding"/>
    <property type="evidence" value="ECO:0007669"/>
    <property type="project" value="UniProtKB-KW"/>
</dbReference>
<protein>
    <submittedName>
        <fullName evidence="2">DNA-binding protein</fullName>
    </submittedName>
</protein>
<comment type="caution">
    <text evidence="2">The sequence shown here is derived from an EMBL/GenBank/DDBJ whole genome shotgun (WGS) entry which is preliminary data.</text>
</comment>
<sequence>MQRTLQQTADYFGISRPELIRRMRTAGLLNLKNLPQHASRDRHYLTTKEGSWWHPECGHQYSLSTRVTQSGLAWLAGQIDVPLPPVKEDHHGAA</sequence>
<dbReference type="Pfam" id="PF03374">
    <property type="entry name" value="ANT"/>
    <property type="match status" value="1"/>
</dbReference>
<evidence type="ECO:0000313" key="3">
    <source>
        <dbReference type="Proteomes" id="UP000238196"/>
    </source>
</evidence>
<keyword evidence="2" id="KW-0238">DNA-binding</keyword>
<organism evidence="2 3">
    <name type="scientific">Proteobacteria bacterium 228</name>
    <dbReference type="NCBI Taxonomy" id="2083153"/>
    <lineage>
        <taxon>Bacteria</taxon>
        <taxon>Pseudomonadati</taxon>
        <taxon>Pseudomonadota</taxon>
    </lineage>
</organism>